<dbReference type="InterPro" id="IPR007848">
    <property type="entry name" value="Small_mtfrase_dom"/>
</dbReference>
<evidence type="ECO:0000256" key="3">
    <source>
        <dbReference type="ARBA" id="ARBA00022679"/>
    </source>
</evidence>
<dbReference type="InterPro" id="IPR002052">
    <property type="entry name" value="DNA_methylase_N6_adenine_CS"/>
</dbReference>
<dbReference type="Pfam" id="PF25004">
    <property type="entry name" value="DUF7782"/>
    <property type="match status" value="1"/>
</dbReference>
<feature type="domain" description="Methyltransferase small" evidence="5">
    <location>
        <begin position="144"/>
        <end position="276"/>
    </location>
</feature>
<keyword evidence="3" id="KW-0808">Transferase</keyword>
<keyword evidence="4" id="KW-0949">S-adenosyl-L-methionine</keyword>
<organism evidence="8 9">
    <name type="scientific">Nostocoides vanveenii</name>
    <dbReference type="NCBI Taxonomy" id="330835"/>
    <lineage>
        <taxon>Bacteria</taxon>
        <taxon>Bacillati</taxon>
        <taxon>Actinomycetota</taxon>
        <taxon>Actinomycetes</taxon>
        <taxon>Micrococcales</taxon>
        <taxon>Intrasporangiaceae</taxon>
        <taxon>Nostocoides</taxon>
    </lineage>
</organism>
<dbReference type="SUPFAM" id="SSF53335">
    <property type="entry name" value="S-adenosyl-L-methionine-dependent methyltransferases"/>
    <property type="match status" value="1"/>
</dbReference>
<dbReference type="Proteomes" id="UP001501475">
    <property type="component" value="Unassembled WGS sequence"/>
</dbReference>
<dbReference type="GO" id="GO:0032259">
    <property type="term" value="P:methylation"/>
    <property type="evidence" value="ECO:0007669"/>
    <property type="project" value="UniProtKB-KW"/>
</dbReference>
<dbReference type="Pfam" id="PF05175">
    <property type="entry name" value="MTS"/>
    <property type="match status" value="1"/>
</dbReference>
<dbReference type="Pfam" id="PF23186">
    <property type="entry name" value="DUF7059"/>
    <property type="match status" value="1"/>
</dbReference>
<dbReference type="RefSeq" id="WP_344065675.1">
    <property type="nucleotide sequence ID" value="NZ_BAAAPN010000047.1"/>
</dbReference>
<evidence type="ECO:0000259" key="6">
    <source>
        <dbReference type="Pfam" id="PF23186"/>
    </source>
</evidence>
<evidence type="ECO:0000313" key="8">
    <source>
        <dbReference type="EMBL" id="GAA1760791.1"/>
    </source>
</evidence>
<proteinExistence type="inferred from homology"/>
<dbReference type="InterPro" id="IPR029063">
    <property type="entry name" value="SAM-dependent_MTases_sf"/>
</dbReference>
<dbReference type="PANTHER" id="PTHR45875:SF1">
    <property type="entry name" value="METHYLTRANSFERASE N6AMT1"/>
    <property type="match status" value="1"/>
</dbReference>
<dbReference type="PROSITE" id="PS00092">
    <property type="entry name" value="N6_MTASE"/>
    <property type="match status" value="1"/>
</dbReference>
<evidence type="ECO:0000256" key="2">
    <source>
        <dbReference type="ARBA" id="ARBA00022603"/>
    </source>
</evidence>
<dbReference type="Gene3D" id="3.40.50.150">
    <property type="entry name" value="Vaccinia Virus protein VP39"/>
    <property type="match status" value="1"/>
</dbReference>
<gene>
    <name evidence="8" type="ORF">GCM10009810_20440</name>
</gene>
<dbReference type="InterPro" id="IPR055487">
    <property type="entry name" value="DUF7059"/>
</dbReference>
<dbReference type="CDD" id="cd02440">
    <property type="entry name" value="AdoMet_MTases"/>
    <property type="match status" value="1"/>
</dbReference>
<dbReference type="InterPro" id="IPR052190">
    <property type="entry name" value="Euk-Arch_PrmC-MTase"/>
</dbReference>
<dbReference type="InterPro" id="IPR056684">
    <property type="entry name" value="DUF7782"/>
</dbReference>
<comment type="similarity">
    <text evidence="1">Belongs to the eukaryotic/archaeal PrmC-related family.</text>
</comment>
<dbReference type="GO" id="GO:0008168">
    <property type="term" value="F:methyltransferase activity"/>
    <property type="evidence" value="ECO:0007669"/>
    <property type="project" value="UniProtKB-KW"/>
</dbReference>
<dbReference type="EMBL" id="BAAAPN010000047">
    <property type="protein sequence ID" value="GAA1760791.1"/>
    <property type="molecule type" value="Genomic_DNA"/>
</dbReference>
<reference evidence="8 9" key="1">
    <citation type="journal article" date="2019" name="Int. J. Syst. Evol. Microbiol.">
        <title>The Global Catalogue of Microorganisms (GCM) 10K type strain sequencing project: providing services to taxonomists for standard genome sequencing and annotation.</title>
        <authorList>
            <consortium name="The Broad Institute Genomics Platform"/>
            <consortium name="The Broad Institute Genome Sequencing Center for Infectious Disease"/>
            <person name="Wu L."/>
            <person name="Ma J."/>
        </authorList>
    </citation>
    <scope>NUCLEOTIDE SEQUENCE [LARGE SCALE GENOMIC DNA]</scope>
    <source>
        <strain evidence="8 9">JCM 15591</strain>
    </source>
</reference>
<evidence type="ECO:0000313" key="9">
    <source>
        <dbReference type="Proteomes" id="UP001501475"/>
    </source>
</evidence>
<evidence type="ECO:0000259" key="7">
    <source>
        <dbReference type="Pfam" id="PF25004"/>
    </source>
</evidence>
<name>A0ABN2KPY3_9MICO</name>
<feature type="domain" description="DUF7059" evidence="6">
    <location>
        <begin position="19"/>
        <end position="103"/>
    </location>
</feature>
<protein>
    <submittedName>
        <fullName evidence="8">Methyltransferase</fullName>
    </submittedName>
</protein>
<evidence type="ECO:0000256" key="1">
    <source>
        <dbReference type="ARBA" id="ARBA00006149"/>
    </source>
</evidence>
<evidence type="ECO:0000259" key="5">
    <source>
        <dbReference type="Pfam" id="PF05175"/>
    </source>
</evidence>
<feature type="domain" description="DUF7782" evidence="7">
    <location>
        <begin position="390"/>
        <end position="496"/>
    </location>
</feature>
<sequence>MPLLLDSDAIARLRADLRAAPYTAARCDEVLEAVAAGALAREQRLPAERATRAHADPVAVLIRLFILGDPVDLRDADRALPSLGSAGAIALGLARIAGDALIATCDLQPYGDENTDWWVASDQGEIATRAPLRTDHVLGVGGASATLAAWTPRPRVSRALDLGTGCGVQALHLAGHADRVVATDLSTRALAYAAFNAALNEQEWELRTGSMLEPVAGERFGLIVSNPPFVITPRDAHVPTYEYRDAGGHGDDTVQALVAGLGEHLEPGGIAQILANWEVSDSGDWRNRIGAWAQGAGVDAWVVLREIQDPGQYAETWARDGGQQSGTADYARMYASWLDDFASRSVSGVAFGVVTLHRPTVERAPFVELTDARGPVTGPMGPVIERGIAARSWLAEHDDDAVLDATWTVAQDVTVEHHYRPGEAEPRVIVARQGGGLRVTDRLDTVGAALLSVCDGDLSARAALVAIAALLDLDADEVRAEQTPRLRGWIADGLIVAATG</sequence>
<dbReference type="PANTHER" id="PTHR45875">
    <property type="entry name" value="METHYLTRANSFERASE N6AMT1"/>
    <property type="match status" value="1"/>
</dbReference>
<comment type="caution">
    <text evidence="8">The sequence shown here is derived from an EMBL/GenBank/DDBJ whole genome shotgun (WGS) entry which is preliminary data.</text>
</comment>
<evidence type="ECO:0000256" key="4">
    <source>
        <dbReference type="ARBA" id="ARBA00022691"/>
    </source>
</evidence>
<accession>A0ABN2KPY3</accession>
<keyword evidence="9" id="KW-1185">Reference proteome</keyword>
<keyword evidence="2 8" id="KW-0489">Methyltransferase</keyword>